<dbReference type="EMBL" id="FMBC01000008">
    <property type="protein sequence ID" value="SCC09248.1"/>
    <property type="molecule type" value="Genomic_DNA"/>
</dbReference>
<dbReference type="SMART" id="SM00091">
    <property type="entry name" value="PAS"/>
    <property type="match status" value="1"/>
</dbReference>
<keyword evidence="1" id="KW-0812">Transmembrane</keyword>
<evidence type="ECO:0000259" key="4">
    <source>
        <dbReference type="PROSITE" id="PS50887"/>
    </source>
</evidence>
<dbReference type="OrthoDB" id="9804951at2"/>
<dbReference type="CDD" id="cd01949">
    <property type="entry name" value="GGDEF"/>
    <property type="match status" value="1"/>
</dbReference>
<dbReference type="NCBIfam" id="TIGR00254">
    <property type="entry name" value="GGDEF"/>
    <property type="match status" value="1"/>
</dbReference>
<dbReference type="Pfam" id="PF00563">
    <property type="entry name" value="EAL"/>
    <property type="match status" value="1"/>
</dbReference>
<dbReference type="InterPro" id="IPR052155">
    <property type="entry name" value="Biofilm_reg_signaling"/>
</dbReference>
<dbReference type="SUPFAM" id="SSF141868">
    <property type="entry name" value="EAL domain-like"/>
    <property type="match status" value="1"/>
</dbReference>
<protein>
    <submittedName>
        <fullName evidence="5">PAS domain S-box-containing protein/diguanylate cyclase (GGDEF) domain-containing protein</fullName>
    </submittedName>
</protein>
<dbReference type="InterPro" id="IPR007892">
    <property type="entry name" value="CHASE4"/>
</dbReference>
<dbReference type="SUPFAM" id="SSF55785">
    <property type="entry name" value="PYP-like sensor domain (PAS domain)"/>
    <property type="match status" value="1"/>
</dbReference>
<dbReference type="InterPro" id="IPR035965">
    <property type="entry name" value="PAS-like_dom_sf"/>
</dbReference>
<dbReference type="Pfam" id="PF05228">
    <property type="entry name" value="CHASE4"/>
    <property type="match status" value="1"/>
</dbReference>
<dbReference type="Gene3D" id="3.30.450.20">
    <property type="entry name" value="PAS domain"/>
    <property type="match status" value="1"/>
</dbReference>
<dbReference type="PROSITE" id="PS50112">
    <property type="entry name" value="PAS"/>
    <property type="match status" value="1"/>
</dbReference>
<dbReference type="RefSeq" id="WP_090134463.1">
    <property type="nucleotide sequence ID" value="NZ_FMBC01000008.1"/>
</dbReference>
<dbReference type="AlphaFoldDB" id="A0A1C4BR97"/>
<dbReference type="CDD" id="cd01948">
    <property type="entry name" value="EAL"/>
    <property type="match status" value="1"/>
</dbReference>
<sequence length="868" mass="97941">MHVLDDKNLPSLAGNTHGILKQTATLMLVLMIFIFFTILFTLIQTKSDLQKTEHRQKMHLLTKALENSQENLRLHLADYANWDEAFQNLTSTVNVHWAWGMQNLGKSLFNKFQYEGVFVLSPDGVTRYSVLEGQLGHVSFETWLGVNLTNTLMTTLATNQGAAFTRLIAIHNQPTLVAASWIMPEDATTAGINPAEHAVMIFVDKLTPQKFQQLGNEYEINGLSTLSPEVAAMRKDAMFLTAGNDRIYVEWQSKNPVETLLSKVLPLLMLLMVVSVLFAISLMRKALTKARMHDEKTLLLEQSRAALSASEQRFRDIVETTTDWIWEANENFALTWISARFPVITGHRIEEWLGRSFTDFLVDSQQTISHWLTLPHPGDYLTLSHCRYVSALSSQRYCNITLKRITLPDGAIGFRGTASDVTLEVESNERIRFLSYHDELTGLPNRVMMQEFLDGKLHSRSEANSTLVMLSLDLTDFKLVNDIYGHRAGDKVLGEVAQRLRDCLRATDLVARQGGDEFIIIAPAIHKKEDIRDLCQLIIAVISEPFNVSGNKVSIGVNIGAAQSPQDALTASDLLRFSDIALYEAKNLGSNNFVLYQADMAKQIVQRRELENELREAIKEDQLFLVYQPRFDIHAGRIHSVEALVRWLHPRHGLLMPDQFIPLAEESGIITDLTDWVLVNACRDIGKEFNHISVSVNISPIEFKDSDVTTRIKNVLAATHFPAERLELEVTETVTLCSPENAHTVMQELKTLGIRLLIDDFGTGYASFYYLHSFPFHGIKIDKSFIFAMNDSQSAKSIVEKIIGLGKDYNLEVTAEGIETQEQLQQLIKYKCDVAQGYYIGRPVSLEALKDNLHIIECNIEARCDATL</sequence>
<reference evidence="6" key="1">
    <citation type="submission" date="2016-08" db="EMBL/GenBank/DDBJ databases">
        <authorList>
            <person name="Varghese N."/>
            <person name="Submissions Spin"/>
        </authorList>
    </citation>
    <scope>NUCLEOTIDE SEQUENCE [LARGE SCALE GENOMIC DNA]</scope>
    <source>
        <strain evidence="6">REICA_142</strain>
    </source>
</reference>
<dbReference type="PANTHER" id="PTHR44757">
    <property type="entry name" value="DIGUANYLATE CYCLASE DGCP"/>
    <property type="match status" value="1"/>
</dbReference>
<feature type="domain" description="PAS" evidence="2">
    <location>
        <begin position="310"/>
        <end position="361"/>
    </location>
</feature>
<evidence type="ECO:0000259" key="2">
    <source>
        <dbReference type="PROSITE" id="PS50112"/>
    </source>
</evidence>
<organism evidence="5 6">
    <name type="scientific">Kosakonia oryziphila</name>
    <dbReference type="NCBI Taxonomy" id="1005667"/>
    <lineage>
        <taxon>Bacteria</taxon>
        <taxon>Pseudomonadati</taxon>
        <taxon>Pseudomonadota</taxon>
        <taxon>Gammaproteobacteria</taxon>
        <taxon>Enterobacterales</taxon>
        <taxon>Enterobacteriaceae</taxon>
        <taxon>Kosakonia</taxon>
    </lineage>
</organism>
<gene>
    <name evidence="5" type="ORF">GA0061070_1008110</name>
</gene>
<dbReference type="SMART" id="SM00052">
    <property type="entry name" value="EAL"/>
    <property type="match status" value="1"/>
</dbReference>
<dbReference type="Proteomes" id="UP000198515">
    <property type="component" value="Unassembled WGS sequence"/>
</dbReference>
<dbReference type="InterPro" id="IPR035919">
    <property type="entry name" value="EAL_sf"/>
</dbReference>
<keyword evidence="6" id="KW-1185">Reference proteome</keyword>
<evidence type="ECO:0000313" key="6">
    <source>
        <dbReference type="Proteomes" id="UP000198515"/>
    </source>
</evidence>
<feature type="transmembrane region" description="Helical" evidence="1">
    <location>
        <begin position="24"/>
        <end position="43"/>
    </location>
</feature>
<dbReference type="InterPro" id="IPR029787">
    <property type="entry name" value="Nucleotide_cyclase"/>
</dbReference>
<dbReference type="PROSITE" id="PS50883">
    <property type="entry name" value="EAL"/>
    <property type="match status" value="1"/>
</dbReference>
<dbReference type="InterPro" id="IPR001633">
    <property type="entry name" value="EAL_dom"/>
</dbReference>
<dbReference type="InterPro" id="IPR000014">
    <property type="entry name" value="PAS"/>
</dbReference>
<name>A0A1C4BR97_9ENTR</name>
<dbReference type="Gene3D" id="3.20.20.450">
    <property type="entry name" value="EAL domain"/>
    <property type="match status" value="1"/>
</dbReference>
<dbReference type="PROSITE" id="PS50887">
    <property type="entry name" value="GGDEF"/>
    <property type="match status" value="1"/>
</dbReference>
<keyword evidence="1" id="KW-1133">Transmembrane helix</keyword>
<dbReference type="SUPFAM" id="SSF55073">
    <property type="entry name" value="Nucleotide cyclase"/>
    <property type="match status" value="1"/>
</dbReference>
<evidence type="ECO:0000256" key="1">
    <source>
        <dbReference type="SAM" id="Phobius"/>
    </source>
</evidence>
<dbReference type="InterPro" id="IPR043128">
    <property type="entry name" value="Rev_trsase/Diguanyl_cyclase"/>
</dbReference>
<dbReference type="Pfam" id="PF00990">
    <property type="entry name" value="GGDEF"/>
    <property type="match status" value="1"/>
</dbReference>
<feature type="domain" description="EAL" evidence="3">
    <location>
        <begin position="607"/>
        <end position="857"/>
    </location>
</feature>
<dbReference type="NCBIfam" id="TIGR00229">
    <property type="entry name" value="sensory_box"/>
    <property type="match status" value="1"/>
</dbReference>
<evidence type="ECO:0000259" key="3">
    <source>
        <dbReference type="PROSITE" id="PS50883"/>
    </source>
</evidence>
<proteinExistence type="predicted"/>
<feature type="domain" description="GGDEF" evidence="4">
    <location>
        <begin position="465"/>
        <end position="598"/>
    </location>
</feature>
<feature type="transmembrane region" description="Helical" evidence="1">
    <location>
        <begin position="264"/>
        <end position="283"/>
    </location>
</feature>
<accession>A0A1C4BR97</accession>
<dbReference type="PANTHER" id="PTHR44757:SF10">
    <property type="entry name" value="MEMBRANE PROTEIN"/>
    <property type="match status" value="1"/>
</dbReference>
<dbReference type="InterPro" id="IPR000160">
    <property type="entry name" value="GGDEF_dom"/>
</dbReference>
<dbReference type="Gene3D" id="3.30.70.270">
    <property type="match status" value="1"/>
</dbReference>
<dbReference type="SMART" id="SM00267">
    <property type="entry name" value="GGDEF"/>
    <property type="match status" value="1"/>
</dbReference>
<keyword evidence="1" id="KW-0472">Membrane</keyword>
<evidence type="ECO:0000313" key="5">
    <source>
        <dbReference type="EMBL" id="SCC09248.1"/>
    </source>
</evidence>